<dbReference type="InterPro" id="IPR003141">
    <property type="entry name" value="Pol/His_phosphatase_N"/>
</dbReference>
<comment type="catalytic activity">
    <reaction evidence="6">
        <text>DNA(n) + a 2'-deoxyribonucleoside 5'-triphosphate = DNA(n+1) + diphosphate</text>
        <dbReference type="Rhea" id="RHEA:22508"/>
        <dbReference type="Rhea" id="RHEA-COMP:17339"/>
        <dbReference type="Rhea" id="RHEA-COMP:17340"/>
        <dbReference type="ChEBI" id="CHEBI:33019"/>
        <dbReference type="ChEBI" id="CHEBI:61560"/>
        <dbReference type="ChEBI" id="CHEBI:173112"/>
        <dbReference type="EC" id="2.7.7.7"/>
    </reaction>
</comment>
<feature type="domain" description="Polymerase/histidinol phosphatase N-terminal" evidence="7">
    <location>
        <begin position="38"/>
        <end position="105"/>
    </location>
</feature>
<dbReference type="Gene3D" id="1.10.150.870">
    <property type="match status" value="1"/>
</dbReference>
<dbReference type="GO" id="GO:0003887">
    <property type="term" value="F:DNA-directed DNA polymerase activity"/>
    <property type="evidence" value="ECO:0007669"/>
    <property type="project" value="UniProtKB-KW"/>
</dbReference>
<protein>
    <recommendedName>
        <fullName evidence="1">DNA-directed DNA polymerase</fullName>
        <ecNumber evidence="1">2.7.7.7</ecNumber>
    </recommendedName>
</protein>
<evidence type="ECO:0000256" key="5">
    <source>
        <dbReference type="ARBA" id="ARBA00022932"/>
    </source>
</evidence>
<dbReference type="InterPro" id="IPR016195">
    <property type="entry name" value="Pol/histidinol_Pase-like"/>
</dbReference>
<dbReference type="InterPro" id="IPR040982">
    <property type="entry name" value="DNA_pol3_finger"/>
</dbReference>
<dbReference type="InterPro" id="IPR011708">
    <property type="entry name" value="DNA_pol3_alpha_NTPase_dom"/>
</dbReference>
<proteinExistence type="predicted"/>
<keyword evidence="2" id="KW-0808">Transferase</keyword>
<evidence type="ECO:0000256" key="6">
    <source>
        <dbReference type="ARBA" id="ARBA00049244"/>
    </source>
</evidence>
<dbReference type="CDD" id="cd04485">
    <property type="entry name" value="DnaE_OBF"/>
    <property type="match status" value="1"/>
</dbReference>
<reference evidence="8" key="1">
    <citation type="journal article" date="2015" name="Nature">
        <title>Complex archaea that bridge the gap between prokaryotes and eukaryotes.</title>
        <authorList>
            <person name="Spang A."/>
            <person name="Saw J.H."/>
            <person name="Jorgensen S.L."/>
            <person name="Zaremba-Niedzwiedzka K."/>
            <person name="Martijn J."/>
            <person name="Lind A.E."/>
            <person name="van Eijk R."/>
            <person name="Schleper C."/>
            <person name="Guy L."/>
            <person name="Ettema T.J."/>
        </authorList>
    </citation>
    <scope>NUCLEOTIDE SEQUENCE</scope>
</reference>
<accession>A0A0F9UCM3</accession>
<dbReference type="NCBIfam" id="TIGR00594">
    <property type="entry name" value="polc"/>
    <property type="match status" value="1"/>
</dbReference>
<evidence type="ECO:0000313" key="8">
    <source>
        <dbReference type="EMBL" id="KKN89399.1"/>
    </source>
</evidence>
<dbReference type="GO" id="GO:0008408">
    <property type="term" value="F:3'-5' exonuclease activity"/>
    <property type="evidence" value="ECO:0007669"/>
    <property type="project" value="InterPro"/>
</dbReference>
<dbReference type="InterPro" id="IPR029460">
    <property type="entry name" value="DNAPol_HHH"/>
</dbReference>
<dbReference type="AlphaFoldDB" id="A0A0F9UCM3"/>
<dbReference type="EMBL" id="LAZR01000119">
    <property type="protein sequence ID" value="KKN89399.1"/>
    <property type="molecule type" value="Genomic_DNA"/>
</dbReference>
<organism evidence="8">
    <name type="scientific">marine sediment metagenome</name>
    <dbReference type="NCBI Taxonomy" id="412755"/>
    <lineage>
        <taxon>unclassified sequences</taxon>
        <taxon>metagenomes</taxon>
        <taxon>ecological metagenomes</taxon>
    </lineage>
</organism>
<dbReference type="Pfam" id="PF02811">
    <property type="entry name" value="PHP"/>
    <property type="match status" value="1"/>
</dbReference>
<dbReference type="GO" id="GO:0006260">
    <property type="term" value="P:DNA replication"/>
    <property type="evidence" value="ECO:0007669"/>
    <property type="project" value="UniProtKB-KW"/>
</dbReference>
<evidence type="ECO:0000256" key="4">
    <source>
        <dbReference type="ARBA" id="ARBA00022705"/>
    </source>
</evidence>
<dbReference type="Gene3D" id="3.20.20.140">
    <property type="entry name" value="Metal-dependent hydrolases"/>
    <property type="match status" value="1"/>
</dbReference>
<dbReference type="InterPro" id="IPR004805">
    <property type="entry name" value="DnaE2/DnaE/PolC"/>
</dbReference>
<keyword evidence="3" id="KW-0548">Nucleotidyltransferase</keyword>
<dbReference type="EC" id="2.7.7.7" evidence="1"/>
<comment type="caution">
    <text evidence="8">The sequence shown here is derived from an EMBL/GenBank/DDBJ whole genome shotgun (WGS) entry which is preliminary data.</text>
</comment>
<evidence type="ECO:0000256" key="1">
    <source>
        <dbReference type="ARBA" id="ARBA00012417"/>
    </source>
</evidence>
<name>A0A0F9UCM3_9ZZZZ</name>
<evidence type="ECO:0000259" key="7">
    <source>
        <dbReference type="SMART" id="SM00481"/>
    </source>
</evidence>
<dbReference type="Pfam" id="PF07733">
    <property type="entry name" value="DNA_pol3_alpha"/>
    <property type="match status" value="1"/>
</dbReference>
<keyword evidence="4" id="KW-0235">DNA replication</keyword>
<dbReference type="SMART" id="SM00481">
    <property type="entry name" value="POLIIIAc"/>
    <property type="match status" value="1"/>
</dbReference>
<dbReference type="Pfam" id="PF14579">
    <property type="entry name" value="HHH_6"/>
    <property type="match status" value="1"/>
</dbReference>
<evidence type="ECO:0000256" key="2">
    <source>
        <dbReference type="ARBA" id="ARBA00022679"/>
    </source>
</evidence>
<sequence>MGLFGHWELDIGHFRAARLPLSLTATVRIAPDMTDATTPLHVRSGHSLLRSPAAPARLVTRAVELGHKALALTDVNSLAGATRFWTLAVDAGIRPLIGAELLTDAYSAVVLIANDVGYANLCQLITGIHSIDERSLGDPAADLTELAGGLAVIVEDIPLAESLLSAGFPHGQLWLGIDPPCQSHMRLRRLADAAERFGLPVVAVAKAMTADPDDRRIARLLAAMRLQTTDASVPDSALPPAGATLRSPDTLARQLADWPEAIANNRRLVETCCEFELLPRKPVFPAFACPDGLSPPAYLRQLCRAGIPWRYDACPPAGLEARLERELGLIESKGFCEYFLVVWDIVQHARSRGAPVAGRGSGASSVVAYLLGVTNVCPLACEIPFERFLNERREDFPDLDIDFCWRIRDDVINYAIDRWGYDRVAMVCTHNTFQPASALREAAKAMGFSERQISQPEKFINPRNDKRAAELIALSHRLVGLPHNFSVHPGGIVMAPGPIDRIAPIQPATKGVRITQYDKDGVEDIGLVKLDLLGNRSLSTIRAACDVIGQRTGREIDPERIAATDPATLAMLRAGDTVGCNQLESPAMRHLLRAIRPTGFSDVMKALALIRPGAASIGMKDTFIRRHRRLEPTPSLHPQIDAVLARTHGVMLYEDDVMLLAAAMLGISPGRGDRFRKAVQKCHSDDERLALSREFIGRCVDRGFDRSLVEDLWVQMAKFNAYSFCRAHAASYARLAWTVAYLKTHHPLAFWLGALNNNQSMYHPRVYVEQAKRMGIRFLLPDVNGSDEEFTIDGDEIRVGMNFVDGLGPAGIKTILDARRRGPFASLSDFLRRTSLGDGETRPLILCGACDAFGRTRPALMMQLALCLQVHPTAPPGQACLLPAEPALPHEPDDYTPARKLADQRRILGISVGPHMLAAYRRDLQPDVTVDSRRLSGSVGRRVRIAGVLEAMRTAGTQRNGQVTFLTLDDEFGLFEAVVFDGDRRRLRIHGYGPYIVSGLVQDQYGTLTIAADAVLCI</sequence>
<gene>
    <name evidence="8" type="ORF">LCGC14_0239060</name>
</gene>
<dbReference type="Pfam" id="PF17657">
    <property type="entry name" value="DNA_pol3_finger"/>
    <property type="match status" value="1"/>
</dbReference>
<dbReference type="PANTHER" id="PTHR32294">
    <property type="entry name" value="DNA POLYMERASE III SUBUNIT ALPHA"/>
    <property type="match status" value="1"/>
</dbReference>
<keyword evidence="5" id="KW-0239">DNA-directed DNA polymerase</keyword>
<dbReference type="InterPro" id="IPR004013">
    <property type="entry name" value="PHP_dom"/>
</dbReference>
<evidence type="ECO:0000256" key="3">
    <source>
        <dbReference type="ARBA" id="ARBA00022695"/>
    </source>
</evidence>
<dbReference type="SUPFAM" id="SSF89550">
    <property type="entry name" value="PHP domain-like"/>
    <property type="match status" value="1"/>
</dbReference>